<keyword evidence="3" id="KW-0238">DNA-binding</keyword>
<evidence type="ECO:0000256" key="4">
    <source>
        <dbReference type="ARBA" id="ARBA00023163"/>
    </source>
</evidence>
<feature type="region of interest" description="Disordered" evidence="6">
    <location>
        <begin position="46"/>
        <end position="76"/>
    </location>
</feature>
<evidence type="ECO:0000313" key="8">
    <source>
        <dbReference type="EMBL" id="KAL0090280.1"/>
    </source>
</evidence>
<feature type="compositionally biased region" description="Polar residues" evidence="6">
    <location>
        <begin position="90"/>
        <end position="105"/>
    </location>
</feature>
<dbReference type="InterPro" id="IPR011598">
    <property type="entry name" value="bHLH_dom"/>
</dbReference>
<dbReference type="Pfam" id="PF00010">
    <property type="entry name" value="HLH"/>
    <property type="match status" value="1"/>
</dbReference>
<proteinExistence type="predicted"/>
<comment type="caution">
    <text evidence="8">The sequence shown here is derived from an EMBL/GenBank/DDBJ whole genome shotgun (WGS) entry which is preliminary data.</text>
</comment>
<dbReference type="PANTHER" id="PTHR15741:SF27">
    <property type="entry name" value="TRANSCRIPTION FACTOR AP-4"/>
    <property type="match status" value="1"/>
</dbReference>
<feature type="compositionally biased region" description="Low complexity" evidence="6">
    <location>
        <begin position="54"/>
        <end position="72"/>
    </location>
</feature>
<dbReference type="InterPro" id="IPR052207">
    <property type="entry name" value="Max-like/E-box_TFs"/>
</dbReference>
<keyword evidence="5" id="KW-0539">Nucleus</keyword>
<keyword evidence="9" id="KW-1185">Reference proteome</keyword>
<dbReference type="SMART" id="SM00353">
    <property type="entry name" value="HLH"/>
    <property type="match status" value="1"/>
</dbReference>
<dbReference type="SUPFAM" id="SSF47459">
    <property type="entry name" value="HLH, helix-loop-helix DNA-binding domain"/>
    <property type="match status" value="1"/>
</dbReference>
<keyword evidence="4" id="KW-0804">Transcription</keyword>
<evidence type="ECO:0000256" key="3">
    <source>
        <dbReference type="ARBA" id="ARBA00023125"/>
    </source>
</evidence>
<evidence type="ECO:0000256" key="5">
    <source>
        <dbReference type="ARBA" id="ARBA00023242"/>
    </source>
</evidence>
<evidence type="ECO:0000256" key="2">
    <source>
        <dbReference type="ARBA" id="ARBA00023015"/>
    </source>
</evidence>
<dbReference type="PANTHER" id="PTHR15741">
    <property type="entry name" value="BASIC HELIX-LOOP-HELIX ZIP TRANSCRIPTION FACTOR"/>
    <property type="match status" value="1"/>
</dbReference>
<name>A0ABR3B640_PHYBL</name>
<dbReference type="PROSITE" id="PS50888">
    <property type="entry name" value="BHLH"/>
    <property type="match status" value="1"/>
</dbReference>
<evidence type="ECO:0000256" key="1">
    <source>
        <dbReference type="ARBA" id="ARBA00004123"/>
    </source>
</evidence>
<dbReference type="Gene3D" id="4.10.280.10">
    <property type="entry name" value="Helix-loop-helix DNA-binding domain"/>
    <property type="match status" value="1"/>
</dbReference>
<feature type="domain" description="BHLH" evidence="7">
    <location>
        <begin position="234"/>
        <end position="285"/>
    </location>
</feature>
<evidence type="ECO:0000313" key="9">
    <source>
        <dbReference type="Proteomes" id="UP001448207"/>
    </source>
</evidence>
<dbReference type="CDD" id="cd11405">
    <property type="entry name" value="bHLHzip_MLXIP_like"/>
    <property type="match status" value="1"/>
</dbReference>
<accession>A0ABR3B640</accession>
<dbReference type="InterPro" id="IPR036638">
    <property type="entry name" value="HLH_DNA-bd_sf"/>
</dbReference>
<feature type="region of interest" description="Disordered" evidence="6">
    <location>
        <begin position="90"/>
        <end position="115"/>
    </location>
</feature>
<reference evidence="8 9" key="1">
    <citation type="submission" date="2024-04" db="EMBL/GenBank/DDBJ databases">
        <title>Symmetric and asymmetric DNA N6-adenine methylation regulates different biological responses in Mucorales.</title>
        <authorList>
            <consortium name="Lawrence Berkeley National Laboratory"/>
            <person name="Lax C."/>
            <person name="Mondo S.J."/>
            <person name="Osorio-Concepcion M."/>
            <person name="Muszewska A."/>
            <person name="Corrochano-Luque M."/>
            <person name="Gutierrez G."/>
            <person name="Riley R."/>
            <person name="Lipzen A."/>
            <person name="Guo J."/>
            <person name="Hundley H."/>
            <person name="Amirebrahimi M."/>
            <person name="Ng V."/>
            <person name="Lorenzo-Gutierrez D."/>
            <person name="Binder U."/>
            <person name="Yang J."/>
            <person name="Song Y."/>
            <person name="Canovas D."/>
            <person name="Navarro E."/>
            <person name="Freitag M."/>
            <person name="Gabaldon T."/>
            <person name="Grigoriev I.V."/>
            <person name="Corrochano L.M."/>
            <person name="Nicolas F.E."/>
            <person name="Garre V."/>
        </authorList>
    </citation>
    <scope>NUCLEOTIDE SEQUENCE [LARGE SCALE GENOMIC DNA]</scope>
    <source>
        <strain evidence="8 9">L51</strain>
    </source>
</reference>
<dbReference type="EMBL" id="JBCLYO010000004">
    <property type="protein sequence ID" value="KAL0090280.1"/>
    <property type="molecule type" value="Genomic_DNA"/>
</dbReference>
<feature type="compositionally biased region" description="Acidic residues" evidence="6">
    <location>
        <begin position="208"/>
        <end position="222"/>
    </location>
</feature>
<evidence type="ECO:0000259" key="7">
    <source>
        <dbReference type="PROSITE" id="PS50888"/>
    </source>
</evidence>
<gene>
    <name evidence="8" type="ORF">J3Q64DRAFT_1404306</name>
</gene>
<keyword evidence="2" id="KW-0805">Transcription regulation</keyword>
<dbReference type="Proteomes" id="UP001448207">
    <property type="component" value="Unassembled WGS sequence"/>
</dbReference>
<organism evidence="8 9">
    <name type="scientific">Phycomyces blakesleeanus</name>
    <dbReference type="NCBI Taxonomy" id="4837"/>
    <lineage>
        <taxon>Eukaryota</taxon>
        <taxon>Fungi</taxon>
        <taxon>Fungi incertae sedis</taxon>
        <taxon>Mucoromycota</taxon>
        <taxon>Mucoromycotina</taxon>
        <taxon>Mucoromycetes</taxon>
        <taxon>Mucorales</taxon>
        <taxon>Phycomycetaceae</taxon>
        <taxon>Phycomyces</taxon>
    </lineage>
</organism>
<protein>
    <recommendedName>
        <fullName evidence="7">BHLH domain-containing protein</fullName>
    </recommendedName>
</protein>
<sequence length="328" mass="36793">MSQYFMPSSSYMGEYPTSQYTKLELADQPMIYPSAESHFYVSQMAPGHPSPLINSNSNNNSNNNNNNNNNNNGSTGYFYDPSSTIQHQFASLSGPSEETFISTSSTPPPHQNGIKSNPCCSPSTIMPTEPPMLVASSSSTTTTSTMSSSSVDYLNETIAKASSLPESFYPEFLQYSKETYEQSTGGGQSMQRKKQRKAQSTGDSKEECMEDSENEEDEEDGGDGSQKGPSPIEIRRQIHIQSEQKRRAQIKDGFEDLRNELPACLNKKMSKVALLHRTVQHIQHLKDNQMSILSDLERLVHENEQLRKFQENILQKQAMDNMYSMSQM</sequence>
<evidence type="ECO:0000256" key="6">
    <source>
        <dbReference type="SAM" id="MobiDB-lite"/>
    </source>
</evidence>
<feature type="region of interest" description="Disordered" evidence="6">
    <location>
        <begin position="180"/>
        <end position="232"/>
    </location>
</feature>
<comment type="subcellular location">
    <subcellularLocation>
        <location evidence="1">Nucleus</location>
    </subcellularLocation>
</comment>